<comment type="caution">
    <text evidence="1">The sequence shown here is derived from an EMBL/GenBank/DDBJ whole genome shotgun (WGS) entry which is preliminary data.</text>
</comment>
<evidence type="ECO:0000313" key="1">
    <source>
        <dbReference type="EMBL" id="MFC4499338.1"/>
    </source>
</evidence>
<reference evidence="2" key="1">
    <citation type="journal article" date="2019" name="Int. J. Syst. Evol. Microbiol.">
        <title>The Global Catalogue of Microorganisms (GCM) 10K type strain sequencing project: providing services to taxonomists for standard genome sequencing and annotation.</title>
        <authorList>
            <consortium name="The Broad Institute Genomics Platform"/>
            <consortium name="The Broad Institute Genome Sequencing Center for Infectious Disease"/>
            <person name="Wu L."/>
            <person name="Ma J."/>
        </authorList>
    </citation>
    <scope>NUCLEOTIDE SEQUENCE [LARGE SCALE GENOMIC DNA]</scope>
    <source>
        <strain evidence="2">CGMCC 4.7177</strain>
    </source>
</reference>
<name>A0ABV9AL75_9ACTN</name>
<organism evidence="1 2">
    <name type="scientific">Streptomyces vulcanius</name>
    <dbReference type="NCBI Taxonomy" id="1441876"/>
    <lineage>
        <taxon>Bacteria</taxon>
        <taxon>Bacillati</taxon>
        <taxon>Actinomycetota</taxon>
        <taxon>Actinomycetes</taxon>
        <taxon>Kitasatosporales</taxon>
        <taxon>Streptomycetaceae</taxon>
        <taxon>Streptomyces</taxon>
    </lineage>
</organism>
<dbReference type="RefSeq" id="WP_381169378.1">
    <property type="nucleotide sequence ID" value="NZ_JBHSFK010000004.1"/>
</dbReference>
<dbReference type="EMBL" id="JBHSFK010000004">
    <property type="protein sequence ID" value="MFC4499338.1"/>
    <property type="molecule type" value="Genomic_DNA"/>
</dbReference>
<evidence type="ECO:0000313" key="2">
    <source>
        <dbReference type="Proteomes" id="UP001595839"/>
    </source>
</evidence>
<gene>
    <name evidence="1" type="ORF">ACFPIH_07330</name>
</gene>
<dbReference type="Proteomes" id="UP001595839">
    <property type="component" value="Unassembled WGS sequence"/>
</dbReference>
<protein>
    <submittedName>
        <fullName evidence="1">Uncharacterized protein</fullName>
    </submittedName>
</protein>
<keyword evidence="2" id="KW-1185">Reference proteome</keyword>
<accession>A0ABV9AL75</accession>
<sequence length="44" mass="4905">MERSRTYDWEDPAVSVKFLRPVTADTGKVRAVGGTYMLFPMPGA</sequence>
<proteinExistence type="predicted"/>